<gene>
    <name evidence="9" type="primary">tatA</name>
    <name evidence="11" type="ORF">A7E78_10100</name>
</gene>
<dbReference type="PANTHER" id="PTHR42982">
    <property type="entry name" value="SEC-INDEPENDENT PROTEIN TRANSLOCASE PROTEIN TATA"/>
    <property type="match status" value="1"/>
</dbReference>
<organism evidence="11 12">
    <name type="scientific">Syntrophotalea acetylenivorans</name>
    <dbReference type="NCBI Taxonomy" id="1842532"/>
    <lineage>
        <taxon>Bacteria</taxon>
        <taxon>Pseudomonadati</taxon>
        <taxon>Thermodesulfobacteriota</taxon>
        <taxon>Desulfuromonadia</taxon>
        <taxon>Desulfuromonadales</taxon>
        <taxon>Syntrophotaleaceae</taxon>
        <taxon>Syntrophotalea</taxon>
    </lineage>
</organism>
<evidence type="ECO:0000313" key="11">
    <source>
        <dbReference type="EMBL" id="APG28165.1"/>
    </source>
</evidence>
<dbReference type="HAMAP" id="MF_00236">
    <property type="entry name" value="TatA_E"/>
    <property type="match status" value="1"/>
</dbReference>
<comment type="similarity">
    <text evidence="9">Belongs to the TatA/E family.</text>
</comment>
<keyword evidence="3 9" id="KW-1003">Cell membrane</keyword>
<evidence type="ECO:0000256" key="7">
    <source>
        <dbReference type="ARBA" id="ARBA00023010"/>
    </source>
</evidence>
<dbReference type="NCBIfam" id="TIGR01411">
    <property type="entry name" value="tatAE"/>
    <property type="match status" value="1"/>
</dbReference>
<evidence type="ECO:0000256" key="8">
    <source>
        <dbReference type="ARBA" id="ARBA00023136"/>
    </source>
</evidence>
<feature type="compositionally biased region" description="Basic and acidic residues" evidence="10">
    <location>
        <begin position="67"/>
        <end position="79"/>
    </location>
</feature>
<comment type="function">
    <text evidence="9">Part of the twin-arginine translocation (Tat) system that transports large folded proteins containing a characteristic twin-arginine motif in their signal peptide across membranes. TatA could form the protein-conducting channel of the Tat system.</text>
</comment>
<dbReference type="GO" id="GO:0033281">
    <property type="term" value="C:TAT protein transport complex"/>
    <property type="evidence" value="ECO:0007669"/>
    <property type="project" value="UniProtKB-UniRule"/>
</dbReference>
<evidence type="ECO:0000256" key="2">
    <source>
        <dbReference type="ARBA" id="ARBA00022448"/>
    </source>
</evidence>
<feature type="region of interest" description="Disordered" evidence="10">
    <location>
        <begin position="48"/>
        <end position="79"/>
    </location>
</feature>
<dbReference type="NCBIfam" id="NF011430">
    <property type="entry name" value="PRK14861.1"/>
    <property type="match status" value="1"/>
</dbReference>
<dbReference type="Proteomes" id="UP000182517">
    <property type="component" value="Chromosome"/>
</dbReference>
<feature type="compositionally biased region" description="Acidic residues" evidence="10">
    <location>
        <begin position="52"/>
        <end position="66"/>
    </location>
</feature>
<dbReference type="Gene3D" id="1.20.5.3310">
    <property type="match status" value="1"/>
</dbReference>
<keyword evidence="4 9" id="KW-0812">Transmembrane</keyword>
<dbReference type="Pfam" id="PF02416">
    <property type="entry name" value="TatA_B_E"/>
    <property type="match status" value="1"/>
</dbReference>
<keyword evidence="8 9" id="KW-0472">Membrane</keyword>
<proteinExistence type="inferred from homology"/>
<evidence type="ECO:0000256" key="6">
    <source>
        <dbReference type="ARBA" id="ARBA00022989"/>
    </source>
</evidence>
<dbReference type="AlphaFoldDB" id="A0A1L3GQI5"/>
<protein>
    <recommendedName>
        <fullName evidence="9">Sec-independent protein translocase protein TatA</fullName>
    </recommendedName>
</protein>
<keyword evidence="7 9" id="KW-0811">Translocation</keyword>
<sequence>MFNLGMTEILIILGVALLVLGPKRLPELAQALGKGLAEFKRATSDLHVTLDEPGEPGEIDESVEDSQTEKTSKDPDDHG</sequence>
<dbReference type="PANTHER" id="PTHR42982:SF1">
    <property type="entry name" value="SEC-INDEPENDENT PROTEIN TRANSLOCASE PROTEIN TATA"/>
    <property type="match status" value="1"/>
</dbReference>
<dbReference type="RefSeq" id="WP_072284125.1">
    <property type="nucleotide sequence ID" value="NZ_CP015519.1"/>
</dbReference>
<evidence type="ECO:0000256" key="3">
    <source>
        <dbReference type="ARBA" id="ARBA00022475"/>
    </source>
</evidence>
<evidence type="ECO:0000256" key="10">
    <source>
        <dbReference type="SAM" id="MobiDB-lite"/>
    </source>
</evidence>
<dbReference type="EMBL" id="CP015519">
    <property type="protein sequence ID" value="APG28165.1"/>
    <property type="molecule type" value="Genomic_DNA"/>
</dbReference>
<keyword evidence="2 9" id="KW-0813">Transport</keyword>
<evidence type="ECO:0000313" key="12">
    <source>
        <dbReference type="Proteomes" id="UP000182517"/>
    </source>
</evidence>
<evidence type="ECO:0000256" key="5">
    <source>
        <dbReference type="ARBA" id="ARBA00022927"/>
    </source>
</evidence>
<evidence type="ECO:0000256" key="9">
    <source>
        <dbReference type="HAMAP-Rule" id="MF_00236"/>
    </source>
</evidence>
<reference evidence="11 12" key="1">
    <citation type="journal article" date="2017" name="Genome Announc.">
        <title>Complete Genome Sequences of Two Acetylene-Fermenting Pelobacter acetylenicus Strains.</title>
        <authorList>
            <person name="Sutton J.M."/>
            <person name="Baesman S.M."/>
            <person name="Fierst J.L."/>
            <person name="Poret-Peterson A.T."/>
            <person name="Oremland R.S."/>
            <person name="Dunlap D.S."/>
            <person name="Akob D.M."/>
        </authorList>
    </citation>
    <scope>NUCLEOTIDE SEQUENCE [LARGE SCALE GENOMIC DNA]</scope>
    <source>
        <strain evidence="11 12">SFB93</strain>
    </source>
</reference>
<dbReference type="KEGG" id="pef:A7E78_10100"/>
<dbReference type="OrthoDB" id="9810561at2"/>
<accession>A0A1L3GQI5</accession>
<comment type="subcellular location">
    <subcellularLocation>
        <location evidence="1 9">Cell membrane</location>
        <topology evidence="1 9">Single-pass membrane protein</topology>
    </subcellularLocation>
</comment>
<comment type="subunit">
    <text evidence="9">Forms a complex with TatC.</text>
</comment>
<evidence type="ECO:0000256" key="1">
    <source>
        <dbReference type="ARBA" id="ARBA00004162"/>
    </source>
</evidence>
<keyword evidence="12" id="KW-1185">Reference proteome</keyword>
<keyword evidence="5 9" id="KW-0653">Protein transport</keyword>
<name>A0A1L3GQI5_9BACT</name>
<dbReference type="InterPro" id="IPR006312">
    <property type="entry name" value="TatA/E"/>
</dbReference>
<dbReference type="GO" id="GO:0043953">
    <property type="term" value="P:protein transport by the Tat complex"/>
    <property type="evidence" value="ECO:0007669"/>
    <property type="project" value="UniProtKB-UniRule"/>
</dbReference>
<dbReference type="InterPro" id="IPR003369">
    <property type="entry name" value="TatA/B/E"/>
</dbReference>
<dbReference type="GO" id="GO:0008320">
    <property type="term" value="F:protein transmembrane transporter activity"/>
    <property type="evidence" value="ECO:0007669"/>
    <property type="project" value="UniProtKB-UniRule"/>
</dbReference>
<keyword evidence="6 9" id="KW-1133">Transmembrane helix</keyword>
<dbReference type="STRING" id="1842532.A7E78_10100"/>
<dbReference type="PRINTS" id="PR01506">
    <property type="entry name" value="TATBPROTEIN"/>
</dbReference>
<evidence type="ECO:0000256" key="4">
    <source>
        <dbReference type="ARBA" id="ARBA00022692"/>
    </source>
</evidence>